<reference evidence="1" key="1">
    <citation type="submission" date="2023-05" db="EMBL/GenBank/DDBJ databases">
        <authorList>
            <person name="Stuckert A."/>
        </authorList>
    </citation>
    <scope>NUCLEOTIDE SEQUENCE</scope>
</reference>
<dbReference type="Proteomes" id="UP001162483">
    <property type="component" value="Unassembled WGS sequence"/>
</dbReference>
<name>A0ABN9GTT2_9NEOB</name>
<accession>A0ABN9GTT2</accession>
<keyword evidence="2" id="KW-1185">Reference proteome</keyword>
<dbReference type="EMBL" id="CATNWA010019322">
    <property type="protein sequence ID" value="CAI9612534.1"/>
    <property type="molecule type" value="Genomic_DNA"/>
</dbReference>
<proteinExistence type="predicted"/>
<evidence type="ECO:0000313" key="1">
    <source>
        <dbReference type="EMBL" id="CAI9612534.1"/>
    </source>
</evidence>
<comment type="caution">
    <text evidence="1">The sequence shown here is derived from an EMBL/GenBank/DDBJ whole genome shotgun (WGS) entry which is preliminary data.</text>
</comment>
<organism evidence="1 2">
    <name type="scientific">Staurois parvus</name>
    <dbReference type="NCBI Taxonomy" id="386267"/>
    <lineage>
        <taxon>Eukaryota</taxon>
        <taxon>Metazoa</taxon>
        <taxon>Chordata</taxon>
        <taxon>Craniata</taxon>
        <taxon>Vertebrata</taxon>
        <taxon>Euteleostomi</taxon>
        <taxon>Amphibia</taxon>
        <taxon>Batrachia</taxon>
        <taxon>Anura</taxon>
        <taxon>Neobatrachia</taxon>
        <taxon>Ranoidea</taxon>
        <taxon>Ranidae</taxon>
        <taxon>Staurois</taxon>
    </lineage>
</organism>
<gene>
    <name evidence="1" type="ORF">SPARVUS_LOCUS14725678</name>
</gene>
<protein>
    <submittedName>
        <fullName evidence="1">Uncharacterized protein</fullName>
    </submittedName>
</protein>
<sequence length="54" mass="6278">MQLATQSCMTSQNTFISMGVVLINFAGHAWVEFRTIFHPKIENIVRSVIRWCHQ</sequence>
<evidence type="ECO:0000313" key="2">
    <source>
        <dbReference type="Proteomes" id="UP001162483"/>
    </source>
</evidence>